<protein>
    <submittedName>
        <fullName evidence="1">Uncharacterized protein</fullName>
    </submittedName>
</protein>
<dbReference type="EMBL" id="JAHRIP010019205">
    <property type="protein sequence ID" value="MEQ2286962.1"/>
    <property type="molecule type" value="Genomic_DNA"/>
</dbReference>
<organism evidence="1 2">
    <name type="scientific">Ameca splendens</name>
    <dbReference type="NCBI Taxonomy" id="208324"/>
    <lineage>
        <taxon>Eukaryota</taxon>
        <taxon>Metazoa</taxon>
        <taxon>Chordata</taxon>
        <taxon>Craniata</taxon>
        <taxon>Vertebrata</taxon>
        <taxon>Euteleostomi</taxon>
        <taxon>Actinopterygii</taxon>
        <taxon>Neopterygii</taxon>
        <taxon>Teleostei</taxon>
        <taxon>Neoteleostei</taxon>
        <taxon>Acanthomorphata</taxon>
        <taxon>Ovalentaria</taxon>
        <taxon>Atherinomorphae</taxon>
        <taxon>Cyprinodontiformes</taxon>
        <taxon>Goodeidae</taxon>
        <taxon>Ameca</taxon>
    </lineage>
</organism>
<dbReference type="Proteomes" id="UP001469553">
    <property type="component" value="Unassembled WGS sequence"/>
</dbReference>
<evidence type="ECO:0000313" key="2">
    <source>
        <dbReference type="Proteomes" id="UP001469553"/>
    </source>
</evidence>
<comment type="caution">
    <text evidence="1">The sequence shown here is derived from an EMBL/GenBank/DDBJ whole genome shotgun (WGS) entry which is preliminary data.</text>
</comment>
<reference evidence="1 2" key="1">
    <citation type="submission" date="2021-06" db="EMBL/GenBank/DDBJ databases">
        <authorList>
            <person name="Palmer J.M."/>
        </authorList>
    </citation>
    <scope>NUCLEOTIDE SEQUENCE [LARGE SCALE GENOMIC DNA]</scope>
    <source>
        <strain evidence="1 2">AS_MEX2019</strain>
        <tissue evidence="1">Muscle</tissue>
    </source>
</reference>
<sequence>MDNWISCPRPTIHLTAKRVLTSVNRILAGAGQYKEDRLSPLCCLSVLPLRFQVLTPGSDSDQTRTTETLLELSP</sequence>
<gene>
    <name evidence="1" type="ORF">AMECASPLE_007702</name>
</gene>
<accession>A0ABV0XZQ0</accession>
<name>A0ABV0XZQ0_9TELE</name>
<keyword evidence="2" id="KW-1185">Reference proteome</keyword>
<evidence type="ECO:0000313" key="1">
    <source>
        <dbReference type="EMBL" id="MEQ2286962.1"/>
    </source>
</evidence>
<proteinExistence type="predicted"/>